<dbReference type="RefSeq" id="WP_386817723.1">
    <property type="nucleotide sequence ID" value="NZ_JBHUIT010000001.1"/>
</dbReference>
<dbReference type="InterPro" id="IPR013549">
    <property type="entry name" value="DUF1731"/>
</dbReference>
<feature type="domain" description="DUF1731" evidence="3">
    <location>
        <begin position="248"/>
        <end position="294"/>
    </location>
</feature>
<proteinExistence type="inferred from homology"/>
<accession>A0ABW5D4Y6</accession>
<dbReference type="EMBL" id="JBHUIT010000001">
    <property type="protein sequence ID" value="MFD2255061.1"/>
    <property type="molecule type" value="Genomic_DNA"/>
</dbReference>
<comment type="caution">
    <text evidence="4">The sequence shown here is derived from an EMBL/GenBank/DDBJ whole genome shotgun (WGS) entry which is preliminary data.</text>
</comment>
<dbReference type="NCBIfam" id="TIGR01777">
    <property type="entry name" value="yfcH"/>
    <property type="match status" value="1"/>
</dbReference>
<evidence type="ECO:0000313" key="4">
    <source>
        <dbReference type="EMBL" id="MFD2255061.1"/>
    </source>
</evidence>
<sequence length="297" mass="32773">MNKRAVLYGASGFVGSGLANMLAKDGWEVTGVSRKGRGSVEGVKHWMTPEAVNLSNCDLVINLAGVPIDQRWTDENKKMFHRSRVGVTQDIVEKIAALPEEYRPKILINTSAVGFYGDRGDDLLTENASQGSGYLADLCSEWETAAEDATPLGLRVVRFRIGFVLGKHGQAFEKLRVVFKSGFGGKLGNGKQWMPWIHVDDLRRAMMFCIAENSISGAVNGCGPNPETNAEFTRKFAKSLHRWAFLPVPGFALKIVMGDFTSALLSSQRAIPEKLLQAGFRFQFEHLETAFDDLTQL</sequence>
<dbReference type="Pfam" id="PF08338">
    <property type="entry name" value="DUF1731"/>
    <property type="match status" value="1"/>
</dbReference>
<evidence type="ECO:0000259" key="2">
    <source>
        <dbReference type="Pfam" id="PF01370"/>
    </source>
</evidence>
<dbReference type="InterPro" id="IPR010099">
    <property type="entry name" value="SDR39U1"/>
</dbReference>
<dbReference type="SUPFAM" id="SSF51735">
    <property type="entry name" value="NAD(P)-binding Rossmann-fold domains"/>
    <property type="match status" value="1"/>
</dbReference>
<dbReference type="Pfam" id="PF01370">
    <property type="entry name" value="Epimerase"/>
    <property type="match status" value="1"/>
</dbReference>
<feature type="domain" description="NAD-dependent epimerase/dehydratase" evidence="2">
    <location>
        <begin position="6"/>
        <end position="212"/>
    </location>
</feature>
<comment type="similarity">
    <text evidence="1">Belongs to the NAD(P)-dependent epimerase/dehydratase family. SDR39U1 subfamily.</text>
</comment>
<name>A0ABW5D4Y6_9BACT</name>
<evidence type="ECO:0000256" key="1">
    <source>
        <dbReference type="ARBA" id="ARBA00009353"/>
    </source>
</evidence>
<dbReference type="PANTHER" id="PTHR11092">
    <property type="entry name" value="SUGAR NUCLEOTIDE EPIMERASE RELATED"/>
    <property type="match status" value="1"/>
</dbReference>
<dbReference type="PANTHER" id="PTHR11092:SF0">
    <property type="entry name" value="EPIMERASE FAMILY PROTEIN SDR39U1"/>
    <property type="match status" value="1"/>
</dbReference>
<dbReference type="InterPro" id="IPR001509">
    <property type="entry name" value="Epimerase_deHydtase"/>
</dbReference>
<dbReference type="InterPro" id="IPR036291">
    <property type="entry name" value="NAD(P)-bd_dom_sf"/>
</dbReference>
<dbReference type="Gene3D" id="3.40.50.720">
    <property type="entry name" value="NAD(P)-binding Rossmann-like Domain"/>
    <property type="match status" value="1"/>
</dbReference>
<organism evidence="4 5">
    <name type="scientific">Luteolibacter algae</name>
    <dbReference type="NCBI Taxonomy" id="454151"/>
    <lineage>
        <taxon>Bacteria</taxon>
        <taxon>Pseudomonadati</taxon>
        <taxon>Verrucomicrobiota</taxon>
        <taxon>Verrucomicrobiia</taxon>
        <taxon>Verrucomicrobiales</taxon>
        <taxon>Verrucomicrobiaceae</taxon>
        <taxon>Luteolibacter</taxon>
    </lineage>
</organism>
<evidence type="ECO:0000259" key="3">
    <source>
        <dbReference type="Pfam" id="PF08338"/>
    </source>
</evidence>
<keyword evidence="5" id="KW-1185">Reference proteome</keyword>
<dbReference type="Proteomes" id="UP001597375">
    <property type="component" value="Unassembled WGS sequence"/>
</dbReference>
<reference evidence="5" key="1">
    <citation type="journal article" date="2019" name="Int. J. Syst. Evol. Microbiol.">
        <title>The Global Catalogue of Microorganisms (GCM) 10K type strain sequencing project: providing services to taxonomists for standard genome sequencing and annotation.</title>
        <authorList>
            <consortium name="The Broad Institute Genomics Platform"/>
            <consortium name="The Broad Institute Genome Sequencing Center for Infectious Disease"/>
            <person name="Wu L."/>
            <person name="Ma J."/>
        </authorList>
    </citation>
    <scope>NUCLEOTIDE SEQUENCE [LARGE SCALE GENOMIC DNA]</scope>
    <source>
        <strain evidence="5">CGMCC 4.7106</strain>
    </source>
</reference>
<protein>
    <submittedName>
        <fullName evidence="4">TIGR01777 family oxidoreductase</fullName>
    </submittedName>
</protein>
<gene>
    <name evidence="4" type="ORF">ACFSSA_00095</name>
</gene>
<evidence type="ECO:0000313" key="5">
    <source>
        <dbReference type="Proteomes" id="UP001597375"/>
    </source>
</evidence>